<keyword evidence="4" id="KW-0472">Membrane</keyword>
<proteinExistence type="predicted"/>
<name>A0A3A6TJC0_9GAMM</name>
<dbReference type="PANTHER" id="PTHR17920">
    <property type="entry name" value="TRANSMEMBRANE AND COILED-COIL DOMAIN-CONTAINING PROTEIN 4 TMCO4"/>
    <property type="match status" value="1"/>
</dbReference>
<evidence type="ECO:0000313" key="5">
    <source>
        <dbReference type="EMBL" id="RJY12278.1"/>
    </source>
</evidence>
<keyword evidence="3" id="KW-1133">Transmembrane helix</keyword>
<evidence type="ECO:0000313" key="6">
    <source>
        <dbReference type="Proteomes" id="UP000273022"/>
    </source>
</evidence>
<keyword evidence="2" id="KW-0812">Transmembrane</keyword>
<dbReference type="GO" id="GO:0016020">
    <property type="term" value="C:membrane"/>
    <property type="evidence" value="ECO:0007669"/>
    <property type="project" value="UniProtKB-SubCell"/>
</dbReference>
<dbReference type="RefSeq" id="WP_121853974.1">
    <property type="nucleotide sequence ID" value="NZ_CP037952.1"/>
</dbReference>
<sequence length="471" mass="50684">MTETKTAYCSWCYEKTSHRLIKKENFKRNTYICSLCKNETLVCRFCNNMAKGKPNNTILKVIEKESKFSKLAQSWDNELCAEHDGTIASFPNLSMKLDDIAEYQKIFEREKFNLMKASKYTGYGVAGMVSIAGVAVTSGAGAAPIAAALGNMGLLGTASTGVAINSLSGAALTSASLAAIGGSVAAGTSIVSAAGLALGGVMGGVIANKYHGDDKSFAISLLRKRDEDKKVVFINGFTQENEVDFYDWQCAQLAFDPSQTMYSLNWASKTNLKLGEAFAMGVGNQAAKRILLQLGKAGGKNAAKKLNPLGYVAMLGDLIGNPWHEAMVRAAQSGVQLADAISRTEGQKFRLVGHSLGCRVIYYALEALSSKSKKYISDVILLGGAVGKDDKSGWQKASSAVDGCIYNCHSVHDKVLSVIYRTANAGLSNPIGINPITFESEKIKNINCDGIVHSHMTWKKHYEEILDIIYG</sequence>
<dbReference type="InterPro" id="IPR007941">
    <property type="entry name" value="DUF726"/>
</dbReference>
<dbReference type="InterPro" id="IPR029058">
    <property type="entry name" value="AB_hydrolase_fold"/>
</dbReference>
<dbReference type="Proteomes" id="UP000273022">
    <property type="component" value="Unassembled WGS sequence"/>
</dbReference>
<gene>
    <name evidence="5" type="ORF">D5R81_12520</name>
</gene>
<evidence type="ECO:0000256" key="1">
    <source>
        <dbReference type="ARBA" id="ARBA00004141"/>
    </source>
</evidence>
<reference evidence="5 6" key="1">
    <citation type="submission" date="2018-09" db="EMBL/GenBank/DDBJ databases">
        <title>Phylogeny of the Shewanellaceae, and recommendation for two new genera, Pseudoshewanella and Parashewanella.</title>
        <authorList>
            <person name="Wang G."/>
        </authorList>
    </citation>
    <scope>NUCLEOTIDE SEQUENCE [LARGE SCALE GENOMIC DNA]</scope>
    <source>
        <strain evidence="5 6">KCTC 22492</strain>
    </source>
</reference>
<dbReference type="EMBL" id="QYYH01000076">
    <property type="protein sequence ID" value="RJY12278.1"/>
    <property type="molecule type" value="Genomic_DNA"/>
</dbReference>
<dbReference type="Gene3D" id="3.40.50.1820">
    <property type="entry name" value="alpha/beta hydrolase"/>
    <property type="match status" value="1"/>
</dbReference>
<evidence type="ECO:0000256" key="3">
    <source>
        <dbReference type="ARBA" id="ARBA00022989"/>
    </source>
</evidence>
<dbReference type="OrthoDB" id="4428026at2"/>
<evidence type="ECO:0000256" key="2">
    <source>
        <dbReference type="ARBA" id="ARBA00022692"/>
    </source>
</evidence>
<accession>A0A3A6TJC0</accession>
<evidence type="ECO:0000256" key="4">
    <source>
        <dbReference type="ARBA" id="ARBA00023136"/>
    </source>
</evidence>
<dbReference type="AlphaFoldDB" id="A0A3A6TJC0"/>
<comment type="subcellular location">
    <subcellularLocation>
        <location evidence="1">Membrane</location>
        <topology evidence="1">Multi-pass membrane protein</topology>
    </subcellularLocation>
</comment>
<organism evidence="5 6">
    <name type="scientific">Parashewanella spongiae</name>
    <dbReference type="NCBI Taxonomy" id="342950"/>
    <lineage>
        <taxon>Bacteria</taxon>
        <taxon>Pseudomonadati</taxon>
        <taxon>Pseudomonadota</taxon>
        <taxon>Gammaproteobacteria</taxon>
        <taxon>Alteromonadales</taxon>
        <taxon>Shewanellaceae</taxon>
        <taxon>Parashewanella</taxon>
    </lineage>
</organism>
<dbReference type="Pfam" id="PF05277">
    <property type="entry name" value="DUF726"/>
    <property type="match status" value="1"/>
</dbReference>
<dbReference type="PANTHER" id="PTHR17920:SF3">
    <property type="entry name" value="TRANSMEMBRANE AND COILED-COIL DOMAIN-CONTAINING PROTEIN 4"/>
    <property type="match status" value="1"/>
</dbReference>
<comment type="caution">
    <text evidence="5">The sequence shown here is derived from an EMBL/GenBank/DDBJ whole genome shotgun (WGS) entry which is preliminary data.</text>
</comment>
<dbReference type="SUPFAM" id="SSF53474">
    <property type="entry name" value="alpha/beta-Hydrolases"/>
    <property type="match status" value="1"/>
</dbReference>
<keyword evidence="6" id="KW-1185">Reference proteome</keyword>
<protein>
    <submittedName>
        <fullName evidence="5">DUF726 domain-containing protein</fullName>
    </submittedName>
</protein>